<dbReference type="Proteomes" id="UP000176992">
    <property type="component" value="Unassembled WGS sequence"/>
</dbReference>
<evidence type="ECO:0000259" key="1">
    <source>
        <dbReference type="Pfam" id="PF10543"/>
    </source>
</evidence>
<feature type="domain" description="KilA-N DNA-binding" evidence="1">
    <location>
        <begin position="14"/>
        <end position="98"/>
    </location>
</feature>
<accession>A0A1F5YF54</accession>
<dbReference type="AlphaFoldDB" id="A0A1F5YF54"/>
<evidence type="ECO:0000313" key="2">
    <source>
        <dbReference type="EMBL" id="OGF98481.1"/>
    </source>
</evidence>
<dbReference type="Pfam" id="PF10543">
    <property type="entry name" value="ORF6N"/>
    <property type="match status" value="1"/>
</dbReference>
<reference evidence="2 3" key="1">
    <citation type="journal article" date="2016" name="Nat. Commun.">
        <title>Thousands of microbial genomes shed light on interconnected biogeochemical processes in an aquifer system.</title>
        <authorList>
            <person name="Anantharaman K."/>
            <person name="Brown C.T."/>
            <person name="Hug L.A."/>
            <person name="Sharon I."/>
            <person name="Castelle C.J."/>
            <person name="Probst A.J."/>
            <person name="Thomas B.C."/>
            <person name="Singh A."/>
            <person name="Wilkins M.J."/>
            <person name="Karaoz U."/>
            <person name="Brodie E.L."/>
            <person name="Williams K.H."/>
            <person name="Hubbard S.S."/>
            <person name="Banfield J.F."/>
        </authorList>
    </citation>
    <scope>NUCLEOTIDE SEQUENCE [LARGE SCALE GENOMIC DNA]</scope>
</reference>
<comment type="caution">
    <text evidence="2">The sequence shown here is derived from an EMBL/GenBank/DDBJ whole genome shotgun (WGS) entry which is preliminary data.</text>
</comment>
<protein>
    <submittedName>
        <fullName evidence="2">DNA-binding protein</fullName>
    </submittedName>
</protein>
<gene>
    <name evidence="2" type="ORF">A2Z86_03740</name>
</gene>
<proteinExistence type="predicted"/>
<dbReference type="InterPro" id="IPR018873">
    <property type="entry name" value="KilA-N_DNA-bd_domain"/>
</dbReference>
<keyword evidence="2" id="KW-0238">DNA-binding</keyword>
<dbReference type="EMBL" id="MFIV01000098">
    <property type="protein sequence ID" value="OGF98481.1"/>
    <property type="molecule type" value="Genomic_DNA"/>
</dbReference>
<sequence>MSHAIVPRERIEKLIYLIREQKVMLDQDLADLYGVQTKVLVQAVKRNMDRFPTDFMFQLSKEEFSVLWSQIVTSKGKGGRRYPPYAFTEHGVAMLSSVLNSQRAVQVNIEIVRTFVGLRRLLASHEELARKIIELERKHDSQFRTIFEAIRQLMQPSTGATKKIGFRRSEDK</sequence>
<organism evidence="2 3">
    <name type="scientific">Candidatus Glassbacteria bacterium GWA2_58_10</name>
    <dbReference type="NCBI Taxonomy" id="1817865"/>
    <lineage>
        <taxon>Bacteria</taxon>
        <taxon>Candidatus Glassiibacteriota</taxon>
    </lineage>
</organism>
<dbReference type="GO" id="GO:0003677">
    <property type="term" value="F:DNA binding"/>
    <property type="evidence" value="ECO:0007669"/>
    <property type="project" value="UniProtKB-KW"/>
</dbReference>
<name>A0A1F5YF54_9BACT</name>
<evidence type="ECO:0000313" key="3">
    <source>
        <dbReference type="Proteomes" id="UP000176992"/>
    </source>
</evidence>